<dbReference type="FunFam" id="3.80.10.10:FF:001196">
    <property type="entry name" value="F-box/LRR-repeat protein 4"/>
    <property type="match status" value="1"/>
</dbReference>
<evidence type="ECO:0000313" key="4">
    <source>
        <dbReference type="EMBL" id="KAF3488485.1"/>
    </source>
</evidence>
<dbReference type="Pfam" id="PF25372">
    <property type="entry name" value="DUF7885"/>
    <property type="match status" value="3"/>
</dbReference>
<dbReference type="InterPro" id="IPR036047">
    <property type="entry name" value="F-box-like_dom_sf"/>
</dbReference>
<dbReference type="EMBL" id="QGKX02002183">
    <property type="protein sequence ID" value="KAF3488485.1"/>
    <property type="molecule type" value="Genomic_DNA"/>
</dbReference>
<dbReference type="GO" id="GO:0009734">
    <property type="term" value="P:auxin-activated signaling pathway"/>
    <property type="evidence" value="ECO:0007669"/>
    <property type="project" value="UniProtKB-KW"/>
</dbReference>
<gene>
    <name evidence="4" type="ORF">F2Q69_00056702</name>
</gene>
<comment type="caution">
    <text evidence="4">The sequence shown here is derived from an EMBL/GenBank/DDBJ whole genome shotgun (WGS) entry which is preliminary data.</text>
</comment>
<feature type="compositionally biased region" description="Basic and acidic residues" evidence="2">
    <location>
        <begin position="551"/>
        <end position="563"/>
    </location>
</feature>
<dbReference type="Gene3D" id="1.20.1280.50">
    <property type="match status" value="1"/>
</dbReference>
<dbReference type="SUPFAM" id="SSF81383">
    <property type="entry name" value="F-box domain"/>
    <property type="match status" value="1"/>
</dbReference>
<dbReference type="FunFam" id="1.20.1280.50:FF:000023">
    <property type="entry name" value="F-box/LRR-repeat protein 4"/>
    <property type="match status" value="1"/>
</dbReference>
<proteinExistence type="predicted"/>
<dbReference type="GO" id="GO:0031146">
    <property type="term" value="P:SCF-dependent proteasomal ubiquitin-dependent protein catabolic process"/>
    <property type="evidence" value="ECO:0007669"/>
    <property type="project" value="TreeGrafter"/>
</dbReference>
<evidence type="ECO:0000256" key="2">
    <source>
        <dbReference type="SAM" id="MobiDB-lite"/>
    </source>
</evidence>
<feature type="region of interest" description="Disordered" evidence="2">
    <location>
        <begin position="81"/>
        <end position="126"/>
    </location>
</feature>
<dbReference type="CDD" id="cd22159">
    <property type="entry name" value="F-box_AtTIR1-like"/>
    <property type="match status" value="1"/>
</dbReference>
<feature type="region of interest" description="Disordered" evidence="2">
    <location>
        <begin position="551"/>
        <end position="619"/>
    </location>
</feature>
<dbReference type="Gene3D" id="3.80.10.10">
    <property type="entry name" value="Ribonuclease Inhibitor"/>
    <property type="match status" value="4"/>
</dbReference>
<dbReference type="SMART" id="SM00256">
    <property type="entry name" value="FBOX"/>
    <property type="match status" value="1"/>
</dbReference>
<dbReference type="GO" id="GO:0019005">
    <property type="term" value="C:SCF ubiquitin ligase complex"/>
    <property type="evidence" value="ECO:0007669"/>
    <property type="project" value="TreeGrafter"/>
</dbReference>
<dbReference type="SUPFAM" id="SSF52047">
    <property type="entry name" value="RNI-like"/>
    <property type="match status" value="1"/>
</dbReference>
<feature type="compositionally biased region" description="Low complexity" evidence="2">
    <location>
        <begin position="100"/>
        <end position="109"/>
    </location>
</feature>
<evidence type="ECO:0000256" key="1">
    <source>
        <dbReference type="ARBA" id="ARBA00023294"/>
    </source>
</evidence>
<protein>
    <recommendedName>
        <fullName evidence="3">F-box domain-containing protein</fullName>
    </recommendedName>
</protein>
<keyword evidence="1" id="KW-0927">Auxin signaling pathway</keyword>
<dbReference type="Proteomes" id="UP000712600">
    <property type="component" value="Unassembled WGS sequence"/>
</dbReference>
<reference evidence="4" key="1">
    <citation type="submission" date="2019-12" db="EMBL/GenBank/DDBJ databases">
        <title>Genome sequencing and annotation of Brassica cretica.</title>
        <authorList>
            <person name="Studholme D.J."/>
            <person name="Sarris P."/>
        </authorList>
    </citation>
    <scope>NUCLEOTIDE SEQUENCE</scope>
    <source>
        <strain evidence="4">PFS-109/04</strain>
        <tissue evidence="4">Leaf</tissue>
    </source>
</reference>
<dbReference type="InterPro" id="IPR001810">
    <property type="entry name" value="F-box_dom"/>
</dbReference>
<dbReference type="InterPro" id="IPR032675">
    <property type="entry name" value="LRR_dom_sf"/>
</dbReference>
<dbReference type="SMART" id="SM00367">
    <property type="entry name" value="LRR_CC"/>
    <property type="match status" value="14"/>
</dbReference>
<accession>A0A8S9MWT0</accession>
<dbReference type="Pfam" id="PF18511">
    <property type="entry name" value="F-box_5"/>
    <property type="match status" value="1"/>
</dbReference>
<evidence type="ECO:0000259" key="3">
    <source>
        <dbReference type="SMART" id="SM00256"/>
    </source>
</evidence>
<dbReference type="AlphaFoldDB" id="A0A8S9MWT0"/>
<name>A0A8S9MWT0_BRACR</name>
<dbReference type="InterPro" id="IPR006553">
    <property type="entry name" value="Leu-rich_rpt_Cys-con_subtyp"/>
</dbReference>
<evidence type="ECO:0000313" key="5">
    <source>
        <dbReference type="Proteomes" id="UP000712600"/>
    </source>
</evidence>
<feature type="domain" description="F-box" evidence="3">
    <location>
        <begin position="11"/>
        <end position="52"/>
    </location>
</feature>
<sequence>MRGRDLINNGLPDELILEIFQRLDSKPTRDACSLVCKRWLNLERFSRTTLRIGASFSPDTIVTLLSRRFLHITSIHVDERLSLSLPPPPPPPLKRKRGSNKSSSSPSSSKRQKLSNKTRSGGAENAESCSLTDAGVIALANGFPRIENLSLIWCPNVSSFGLRSLAQICTSLRSLDLQGCFVGDQGLSAVGKFCKHLEELNLRFCEGLTDVGVIDLVLGCAKSLKSIGVAASAKVTDLSLEAVGSHCKVLEVLFLDSECIHDKGVVAVVKGCRRLKSLKLQCVNVTDAAFSVVGDFCVSLEMLALYSFQQFTDKGMKSIGKGCKNLKDLTLSDCYFVSCDGLEAIAHGCKELTRIEINGCHNIGTRGLEAVGKSCPRLTELYLLYCQRIGNSALYQIGKGCKSLETLHLVDCAGIGDTAMCSIAKGCRNLKKLHIRRCYEADNLHILFSLKVGDASLSELGDGCPMLKDLVLSHCHYVTDNGLNHLVNKCKLLETSHMVYCPGITSAGVATVVSSCSHIKKVLIEKWKVSERTIRRAGSILSYLLERRQGGEDEEGSLDRNDMATRPLQTPPQAPEAFACSRSGKISDVKTQQTGPIPIGKNATFSQRKRRSDVMPSVS</sequence>
<organism evidence="4 5">
    <name type="scientific">Brassica cretica</name>
    <name type="common">Mustard</name>
    <dbReference type="NCBI Taxonomy" id="69181"/>
    <lineage>
        <taxon>Eukaryota</taxon>
        <taxon>Viridiplantae</taxon>
        <taxon>Streptophyta</taxon>
        <taxon>Embryophyta</taxon>
        <taxon>Tracheophyta</taxon>
        <taxon>Spermatophyta</taxon>
        <taxon>Magnoliopsida</taxon>
        <taxon>eudicotyledons</taxon>
        <taxon>Gunneridae</taxon>
        <taxon>Pentapetalae</taxon>
        <taxon>rosids</taxon>
        <taxon>malvids</taxon>
        <taxon>Brassicales</taxon>
        <taxon>Brassicaceae</taxon>
        <taxon>Brassiceae</taxon>
        <taxon>Brassica</taxon>
    </lineage>
</organism>
<dbReference type="InterPro" id="IPR057207">
    <property type="entry name" value="FBXL15_LRR"/>
</dbReference>
<dbReference type="InterPro" id="IPR041567">
    <property type="entry name" value="COI1_F-box"/>
</dbReference>
<dbReference type="PANTHER" id="PTHR13318:SF41">
    <property type="entry name" value="F-BOX_LRR-REPEAT PROTEIN 4"/>
    <property type="match status" value="1"/>
</dbReference>
<dbReference type="PANTHER" id="PTHR13318">
    <property type="entry name" value="PARTNER OF PAIRED, ISOFORM B-RELATED"/>
    <property type="match status" value="1"/>
</dbReference>